<dbReference type="KEGG" id="hch:HCH_06805"/>
<dbReference type="RefSeq" id="WP_011400479.1">
    <property type="nucleotide sequence ID" value="NC_007645.1"/>
</dbReference>
<dbReference type="SUPFAM" id="SSF55729">
    <property type="entry name" value="Acyl-CoA N-acyltransferases (Nat)"/>
    <property type="match status" value="1"/>
</dbReference>
<dbReference type="Pfam" id="PF00583">
    <property type="entry name" value="Acetyltransf_1"/>
    <property type="match status" value="1"/>
</dbReference>
<dbReference type="STRING" id="349521.HCH_06805"/>
<keyword evidence="1 4" id="KW-0808">Transferase</keyword>
<evidence type="ECO:0000256" key="2">
    <source>
        <dbReference type="ARBA" id="ARBA00023315"/>
    </source>
</evidence>
<accession>Q2S7E5</accession>
<keyword evidence="5" id="KW-1185">Reference proteome</keyword>
<dbReference type="Gene3D" id="3.40.630.30">
    <property type="match status" value="1"/>
</dbReference>
<keyword evidence="2" id="KW-0012">Acyltransferase</keyword>
<dbReference type="HOGENOM" id="CLU_013985_21_1_6"/>
<dbReference type="CDD" id="cd04301">
    <property type="entry name" value="NAT_SF"/>
    <property type="match status" value="1"/>
</dbReference>
<dbReference type="GO" id="GO:0016747">
    <property type="term" value="F:acyltransferase activity, transferring groups other than amino-acyl groups"/>
    <property type="evidence" value="ECO:0007669"/>
    <property type="project" value="InterPro"/>
</dbReference>
<dbReference type="PANTHER" id="PTHR43877">
    <property type="entry name" value="AMINOALKYLPHOSPHONATE N-ACETYLTRANSFERASE-RELATED-RELATED"/>
    <property type="match status" value="1"/>
</dbReference>
<dbReference type="InterPro" id="IPR050832">
    <property type="entry name" value="Bact_Acetyltransf"/>
</dbReference>
<name>Q2S7E5_HAHCH</name>
<dbReference type="InterPro" id="IPR000182">
    <property type="entry name" value="GNAT_dom"/>
</dbReference>
<protein>
    <submittedName>
        <fullName evidence="4">Histone acetyltransferase HPA2/related acetyltransferase</fullName>
    </submittedName>
</protein>
<dbReference type="InterPro" id="IPR016181">
    <property type="entry name" value="Acyl_CoA_acyltransferase"/>
</dbReference>
<dbReference type="eggNOG" id="COG0456">
    <property type="taxonomic scope" value="Bacteria"/>
</dbReference>
<proteinExistence type="predicted"/>
<dbReference type="PROSITE" id="PS51186">
    <property type="entry name" value="GNAT"/>
    <property type="match status" value="1"/>
</dbReference>
<reference evidence="4 5" key="1">
    <citation type="journal article" date="2005" name="Nucleic Acids Res.">
        <title>Genomic blueprint of Hahella chejuensis, a marine microbe producing an algicidal agent.</title>
        <authorList>
            <person name="Jeong H."/>
            <person name="Yim J.H."/>
            <person name="Lee C."/>
            <person name="Choi S.-H."/>
            <person name="Park Y.K."/>
            <person name="Yoon S.H."/>
            <person name="Hur C.-G."/>
            <person name="Kang H.-Y."/>
            <person name="Kim D."/>
            <person name="Lee H.H."/>
            <person name="Park K.H."/>
            <person name="Park S.-H."/>
            <person name="Park H.-S."/>
            <person name="Lee H.K."/>
            <person name="Oh T.K."/>
            <person name="Kim J.F."/>
        </authorList>
    </citation>
    <scope>NUCLEOTIDE SEQUENCE [LARGE SCALE GENOMIC DNA]</scope>
    <source>
        <strain evidence="4 5">KCTC 2396</strain>
    </source>
</reference>
<dbReference type="Proteomes" id="UP000000238">
    <property type="component" value="Chromosome"/>
</dbReference>
<organism evidence="4 5">
    <name type="scientific">Hahella chejuensis (strain KCTC 2396)</name>
    <dbReference type="NCBI Taxonomy" id="349521"/>
    <lineage>
        <taxon>Bacteria</taxon>
        <taxon>Pseudomonadati</taxon>
        <taxon>Pseudomonadota</taxon>
        <taxon>Gammaproteobacteria</taxon>
        <taxon>Oceanospirillales</taxon>
        <taxon>Hahellaceae</taxon>
        <taxon>Hahella</taxon>
    </lineage>
</organism>
<evidence type="ECO:0000313" key="5">
    <source>
        <dbReference type="Proteomes" id="UP000000238"/>
    </source>
</evidence>
<dbReference type="OrthoDB" id="9789605at2"/>
<dbReference type="AlphaFoldDB" id="Q2S7E5"/>
<dbReference type="EMBL" id="CP000155">
    <property type="protein sequence ID" value="ABC33429.1"/>
    <property type="molecule type" value="Genomic_DNA"/>
</dbReference>
<dbReference type="PANTHER" id="PTHR43877:SF2">
    <property type="entry name" value="AMINOALKYLPHOSPHONATE N-ACETYLTRANSFERASE-RELATED"/>
    <property type="match status" value="1"/>
</dbReference>
<gene>
    <name evidence="4" type="ordered locus">HCH_06805</name>
</gene>
<feature type="domain" description="N-acetyltransferase" evidence="3">
    <location>
        <begin position="3"/>
        <end position="151"/>
    </location>
</feature>
<evidence type="ECO:0000256" key="1">
    <source>
        <dbReference type="ARBA" id="ARBA00022679"/>
    </source>
</evidence>
<evidence type="ECO:0000259" key="3">
    <source>
        <dbReference type="PROSITE" id="PS51186"/>
    </source>
</evidence>
<sequence length="151" mass="16988">MNVVLRPATAADADTVTDIMLASRKKFLAYAPMAHSEREVRGWVRYLLLPRESVTLAVADDRIAGFLSLDKGDRLTWLTQLYLAPDYVGCGIGSQLLTHALTLASKPVRLHCFQQNQDARRFYERHGFVAVRFSDGSGNEERCPDVLYELT</sequence>
<evidence type="ECO:0000313" key="4">
    <source>
        <dbReference type="EMBL" id="ABC33429.1"/>
    </source>
</evidence>